<dbReference type="PANTHER" id="PTHR46579:SF1">
    <property type="entry name" value="F5_8 TYPE C DOMAIN-CONTAINING PROTEIN"/>
    <property type="match status" value="1"/>
</dbReference>
<dbReference type="AlphaFoldDB" id="A0A8H7RQX7"/>
<evidence type="ECO:0000313" key="2">
    <source>
        <dbReference type="Proteomes" id="UP000646827"/>
    </source>
</evidence>
<gene>
    <name evidence="1" type="ORF">INT45_002791</name>
</gene>
<proteinExistence type="predicted"/>
<comment type="caution">
    <text evidence="1">The sequence shown here is derived from an EMBL/GenBank/DDBJ whole genome shotgun (WGS) entry which is preliminary data.</text>
</comment>
<protein>
    <submittedName>
        <fullName evidence="1">Uncharacterized protein</fullName>
    </submittedName>
</protein>
<dbReference type="PANTHER" id="PTHR46579">
    <property type="entry name" value="F5/8 TYPE C DOMAIN-CONTAINING PROTEIN-RELATED"/>
    <property type="match status" value="1"/>
</dbReference>
<feature type="non-terminal residue" evidence="1">
    <location>
        <position position="1"/>
    </location>
</feature>
<dbReference type="EMBL" id="JAEPRB010000550">
    <property type="protein sequence ID" value="KAG2215065.1"/>
    <property type="molecule type" value="Genomic_DNA"/>
</dbReference>
<dbReference type="OrthoDB" id="2289822at2759"/>
<reference evidence="1 2" key="1">
    <citation type="submission" date="2020-12" db="EMBL/GenBank/DDBJ databases">
        <title>Metabolic potential, ecology and presence of endohyphal bacteria is reflected in genomic diversity of Mucoromycotina.</title>
        <authorList>
            <person name="Muszewska A."/>
            <person name="Okrasinska A."/>
            <person name="Steczkiewicz K."/>
            <person name="Drgas O."/>
            <person name="Orlowska M."/>
            <person name="Perlinska-Lenart U."/>
            <person name="Aleksandrzak-Piekarczyk T."/>
            <person name="Szatraj K."/>
            <person name="Zielenkiewicz U."/>
            <person name="Pilsyk S."/>
            <person name="Malc E."/>
            <person name="Mieczkowski P."/>
            <person name="Kruszewska J.S."/>
            <person name="Biernat P."/>
            <person name="Pawlowska J."/>
        </authorList>
    </citation>
    <scope>NUCLEOTIDE SEQUENCE [LARGE SCALE GENOMIC DNA]</scope>
    <source>
        <strain evidence="1 2">CBS 142.35</strain>
    </source>
</reference>
<name>A0A8H7RQX7_9FUNG</name>
<evidence type="ECO:0000313" key="1">
    <source>
        <dbReference type="EMBL" id="KAG2215065.1"/>
    </source>
</evidence>
<sequence>MKDSTSKEMMGKYIMRGHIFYKYFITETKTDLITITGTGDIPAASKLMLHKGHMSRYGCRLCIVEGKSISSRGMYFKPKRYPIPKPRPFSFKKKNLKESLCYGIKSKSEFLKLKSFKDCNFFGLDIMHLFSGIAKQFWKLLCGKFGKKNNPLFLTTRIRNQIGASISNSKSTVPSTLDACTANISKRKGLKSIEWINMLRFITPTIIIEHIKDHAARKATLALVQVCYIAFQKSISNSDLRKLNTDVWTWFEFLIKQVDLGNISGKIFTINQHYLRHLKEMIVAMGPPSMYSTFANERALGEIKRKVKSPSAPGTNAGNIMVGLAASRFIERRNPSTTANNRNGTIHDYAEYNLGQLLRAYWQIHLENVGAIDLVIEAGARLFVSSKEVIGSSYRERSDIRRDDFYVQMIVDVDKCEFRNRIGRKPRHYFGEVIMYFRHKQGSLMRILGLVKVWKVELTVNGIPYIKEKGDYRYAVVSSGDIRSMIALYTATSNRRYIVYPHMKPLNDQEL</sequence>
<keyword evidence="2" id="KW-1185">Reference proteome</keyword>
<dbReference type="Proteomes" id="UP000646827">
    <property type="component" value="Unassembled WGS sequence"/>
</dbReference>
<organism evidence="1 2">
    <name type="scientific">Circinella minor</name>
    <dbReference type="NCBI Taxonomy" id="1195481"/>
    <lineage>
        <taxon>Eukaryota</taxon>
        <taxon>Fungi</taxon>
        <taxon>Fungi incertae sedis</taxon>
        <taxon>Mucoromycota</taxon>
        <taxon>Mucoromycotina</taxon>
        <taxon>Mucoromycetes</taxon>
        <taxon>Mucorales</taxon>
        <taxon>Lichtheimiaceae</taxon>
        <taxon>Circinella</taxon>
    </lineage>
</organism>
<accession>A0A8H7RQX7</accession>